<dbReference type="InterPro" id="IPR051702">
    <property type="entry name" value="SH3_domain_YSC84-like"/>
</dbReference>
<dbReference type="AlphaFoldDB" id="A0A9P4VLY1"/>
<dbReference type="Proteomes" id="UP000799429">
    <property type="component" value="Unassembled WGS sequence"/>
</dbReference>
<proteinExistence type="predicted"/>
<feature type="compositionally biased region" description="Pro residues" evidence="1">
    <location>
        <begin position="496"/>
        <end position="505"/>
    </location>
</feature>
<feature type="compositionally biased region" description="Basic and acidic residues" evidence="1">
    <location>
        <begin position="547"/>
        <end position="560"/>
    </location>
</feature>
<dbReference type="GO" id="GO:0035091">
    <property type="term" value="F:phosphatidylinositol binding"/>
    <property type="evidence" value="ECO:0007669"/>
    <property type="project" value="TreeGrafter"/>
</dbReference>
<keyword evidence="4" id="KW-1185">Reference proteome</keyword>
<feature type="compositionally biased region" description="Polar residues" evidence="1">
    <location>
        <begin position="443"/>
        <end position="459"/>
    </location>
</feature>
<feature type="domain" description="Ysc84 actin-binding" evidence="2">
    <location>
        <begin position="139"/>
        <end position="264"/>
    </location>
</feature>
<evidence type="ECO:0000313" key="4">
    <source>
        <dbReference type="Proteomes" id="UP000799429"/>
    </source>
</evidence>
<feature type="region of interest" description="Disordered" evidence="1">
    <location>
        <begin position="351"/>
        <end position="465"/>
    </location>
</feature>
<dbReference type="PANTHER" id="PTHR15629:SF8">
    <property type="entry name" value="DUF500 DOMAIN PROTEIN (AFU_ORTHOLOGUE AFUA_5G07310)"/>
    <property type="match status" value="1"/>
</dbReference>
<feature type="compositionally biased region" description="Pro residues" evidence="1">
    <location>
        <begin position="430"/>
        <end position="439"/>
    </location>
</feature>
<dbReference type="EMBL" id="MU006159">
    <property type="protein sequence ID" value="KAF2834087.1"/>
    <property type="molecule type" value="Genomic_DNA"/>
</dbReference>
<dbReference type="PANTHER" id="PTHR15629">
    <property type="entry name" value="SH3YL1 PROTEIN"/>
    <property type="match status" value="1"/>
</dbReference>
<evidence type="ECO:0000259" key="2">
    <source>
        <dbReference type="Pfam" id="PF04366"/>
    </source>
</evidence>
<organism evidence="3 4">
    <name type="scientific">Patellaria atrata CBS 101060</name>
    <dbReference type="NCBI Taxonomy" id="1346257"/>
    <lineage>
        <taxon>Eukaryota</taxon>
        <taxon>Fungi</taxon>
        <taxon>Dikarya</taxon>
        <taxon>Ascomycota</taxon>
        <taxon>Pezizomycotina</taxon>
        <taxon>Dothideomycetes</taxon>
        <taxon>Dothideomycetes incertae sedis</taxon>
        <taxon>Patellariales</taxon>
        <taxon>Patellariaceae</taxon>
        <taxon>Patellaria</taxon>
    </lineage>
</organism>
<name>A0A9P4VLY1_9PEZI</name>
<feature type="region of interest" description="Disordered" evidence="1">
    <location>
        <begin position="268"/>
        <end position="288"/>
    </location>
</feature>
<comment type="caution">
    <text evidence="3">The sequence shown here is derived from an EMBL/GenBank/DDBJ whole genome shotgun (WGS) entry which is preliminary data.</text>
</comment>
<dbReference type="InterPro" id="IPR007461">
    <property type="entry name" value="Ysc84_actin-binding"/>
</dbReference>
<gene>
    <name evidence="3" type="ORF">M501DRAFT_984739</name>
</gene>
<feature type="compositionally biased region" description="Polar residues" evidence="1">
    <location>
        <begin position="368"/>
        <end position="380"/>
    </location>
</feature>
<dbReference type="Pfam" id="PF04366">
    <property type="entry name" value="Ysc84"/>
    <property type="match status" value="1"/>
</dbReference>
<feature type="compositionally biased region" description="Basic and acidic residues" evidence="1">
    <location>
        <begin position="578"/>
        <end position="590"/>
    </location>
</feature>
<evidence type="ECO:0000256" key="1">
    <source>
        <dbReference type="SAM" id="MobiDB-lite"/>
    </source>
</evidence>
<reference evidence="3" key="1">
    <citation type="journal article" date="2020" name="Stud. Mycol.">
        <title>101 Dothideomycetes genomes: a test case for predicting lifestyles and emergence of pathogens.</title>
        <authorList>
            <person name="Haridas S."/>
            <person name="Albert R."/>
            <person name="Binder M."/>
            <person name="Bloem J."/>
            <person name="Labutti K."/>
            <person name="Salamov A."/>
            <person name="Andreopoulos B."/>
            <person name="Baker S."/>
            <person name="Barry K."/>
            <person name="Bills G."/>
            <person name="Bluhm B."/>
            <person name="Cannon C."/>
            <person name="Castanera R."/>
            <person name="Culley D."/>
            <person name="Daum C."/>
            <person name="Ezra D."/>
            <person name="Gonzalez J."/>
            <person name="Henrissat B."/>
            <person name="Kuo A."/>
            <person name="Liang C."/>
            <person name="Lipzen A."/>
            <person name="Lutzoni F."/>
            <person name="Magnuson J."/>
            <person name="Mondo S."/>
            <person name="Nolan M."/>
            <person name="Ohm R."/>
            <person name="Pangilinan J."/>
            <person name="Park H.-J."/>
            <person name="Ramirez L."/>
            <person name="Alfaro M."/>
            <person name="Sun H."/>
            <person name="Tritt A."/>
            <person name="Yoshinaga Y."/>
            <person name="Zwiers L.-H."/>
            <person name="Turgeon B."/>
            <person name="Goodwin S."/>
            <person name="Spatafora J."/>
            <person name="Crous P."/>
            <person name="Grigoriev I."/>
        </authorList>
    </citation>
    <scope>NUCLEOTIDE SEQUENCE</scope>
    <source>
        <strain evidence="3">CBS 101060</strain>
    </source>
</reference>
<sequence length="620" mass="67465">MPTQTFWEKTKTNSKAGFDKVYGWVDKLGPPVNRLSNKLGSEAFWPTTLDIESDKAARILRSFCKDGFYQEEIKSDGPRKHKEKVLKKIPPEVIRNAKGLAIFTTMRTGLWFSGAGGAGVLVAKLPDGSWSPPSGLMSHTVGLGFLAGVDIYDCVLVINTEKALQAFSSVRCTIGGEVSAVAGPVGVGGVVETELHKRQAPVFTYLKSRGLYAGVQVDGTIFIERTDENERFYNQRIPVADILAGKVRHPPYEVRPLLETIKAAQGDTDVDESLLTSEPPPGDYEVEPSDHVFGVPDKEDPDPYGVLALQREGLEIREAGTKERASLDAFAFNPSPSSPIFTNFNRRSFDSRSVSRRSSWRTSTLSNAEKNYSEMSTQTDDPLPDAPPRYSHDLPNGHHGSKMDGIPENTFESATPTKPHQAPTTVISPSTPPRTPPRLPSRANTSPTHSPEINLNGSNLDRDDGAEDDAVEVHEVQQAAAPQFITRARLVTVNKPLPPKLPPRNPIRDRRHHASGSRESNSIDAGNSPLSPSGGRKSDDGFLDVDLNSKDESKGEEGKRVSIIGMAAAMKLDAADESNDRVEGRLETKDANGNGDDGFHSIPPSPEDRTEMRIPGALPA</sequence>
<feature type="region of interest" description="Disordered" evidence="1">
    <location>
        <begin position="494"/>
        <end position="620"/>
    </location>
</feature>
<dbReference type="OrthoDB" id="443981at2759"/>
<feature type="compositionally biased region" description="Polar residues" evidence="1">
    <location>
        <begin position="517"/>
        <end position="531"/>
    </location>
</feature>
<evidence type="ECO:0000313" key="3">
    <source>
        <dbReference type="EMBL" id="KAF2834087.1"/>
    </source>
</evidence>
<dbReference type="CDD" id="cd11524">
    <property type="entry name" value="SYLF"/>
    <property type="match status" value="1"/>
</dbReference>
<accession>A0A9P4VLY1</accession>
<protein>
    <submittedName>
        <fullName evidence="3">DUF500-domain-containing protein</fullName>
    </submittedName>
</protein>